<organism evidence="1 2">
    <name type="scientific">Burkholderia thailandensis</name>
    <dbReference type="NCBI Taxonomy" id="57975"/>
    <lineage>
        <taxon>Bacteria</taxon>
        <taxon>Pseudomonadati</taxon>
        <taxon>Pseudomonadota</taxon>
        <taxon>Betaproteobacteria</taxon>
        <taxon>Burkholderiales</taxon>
        <taxon>Burkholderiaceae</taxon>
        <taxon>Burkholderia</taxon>
        <taxon>pseudomallei group</taxon>
    </lineage>
</organism>
<reference evidence="1" key="1">
    <citation type="submission" date="2018-08" db="EMBL/GenBank/DDBJ databases">
        <title>Identification of Burkholderia cepacia strains that express a Burkholderia pseudomallei-like capsular polysaccharide.</title>
        <authorList>
            <person name="Burtnick M.N."/>
            <person name="Vongsouvath M."/>
            <person name="Newton P."/>
            <person name="Wuthiekanun V."/>
            <person name="Limmathurotsakul D."/>
            <person name="Brett P.J."/>
            <person name="Chantratita N."/>
            <person name="Dance D.A."/>
        </authorList>
    </citation>
    <scope>NUCLEOTIDE SEQUENCE</scope>
    <source>
        <strain evidence="1">SBXCC001</strain>
    </source>
</reference>
<evidence type="ECO:0000313" key="1">
    <source>
        <dbReference type="EMBL" id="MDW9254337.1"/>
    </source>
</evidence>
<dbReference type="EMBL" id="QXCT01000002">
    <property type="protein sequence ID" value="MDW9254337.1"/>
    <property type="molecule type" value="Genomic_DNA"/>
</dbReference>
<accession>A0AAW9CW01</accession>
<gene>
    <name evidence="1" type="ORF">C7S16_1785</name>
</gene>
<sequence length="38" mass="4349">MRGARRRRAGRAALTAYEIRKSRLRRGGFACFGCGWHP</sequence>
<dbReference type="Proteomes" id="UP001272137">
    <property type="component" value="Unassembled WGS sequence"/>
</dbReference>
<evidence type="ECO:0000313" key="2">
    <source>
        <dbReference type="Proteomes" id="UP001272137"/>
    </source>
</evidence>
<proteinExistence type="predicted"/>
<dbReference type="AlphaFoldDB" id="A0AAW9CW01"/>
<comment type="caution">
    <text evidence="1">The sequence shown here is derived from an EMBL/GenBank/DDBJ whole genome shotgun (WGS) entry which is preliminary data.</text>
</comment>
<protein>
    <submittedName>
        <fullName evidence="1">Uncharacterized protein</fullName>
    </submittedName>
</protein>
<name>A0AAW9CW01_BURTH</name>